<feature type="region of interest" description="Disordered" evidence="2">
    <location>
        <begin position="148"/>
        <end position="192"/>
    </location>
</feature>
<sequence length="991" mass="108724">MPVNTLTGQAGLKLGPVVLETLIKHYFDRLLKDDVKVNSDASSMTNLRRDELLYDEAFNIVKTFLEAATRHTVEELQGFSNTRTPSPPWVHVVRLVIPMSCCDEAAIHLIKALGGEEVAKRVVGGTKWWQVRGVKGVDAEWITAKKDWQEAKKRQSHQKSRSSDRNSSENPRSPDSSGDSNGKGSDNIPEPGVYNSEMDEMRCILYFHGGGYYFGSVDQERYALQRFARKINGRVFGINYRLAPQYPFPCAIQDALAAYLFLIRPPENSLHLAVSPSRIVLGGDSAGGGLTIALLQVIRDAGLPLPAGAILISPWCDMTHSFPSVHTNTATDIIPPYGLSFHKPSTLWPPPSEEATNHIHNRLRTRIRQAVGLDGDGKGQTRPDNTSRGAQVDHSKQASSSHPSNDAPTKHDHGHGKLHGATLKDNSGQTVDVGSVVSLPNLGSSDGQQISLRTAEGETLTIDQQVHLYAPNNLLNHPLVSSAVSYLGGLPPLFIIASDKEVLRDEVIYTAHRAAHPDKYTIKEETRKVYPMLEGIEDCYGPTQVHLQIYDDAAHVLPVLFSFTTPAKFCYRAIATFCKHVTGIQQTPSSPVDFGPMNLSPRIMSPIEPPDGGYARTFSLPRRSSNPAFSTPKRPVTSAGEFGTRDVSPPTATSKASLERTLSNRLARATSLLSSRRKSAQGPSIDAPITESPVSNGSSRQADVRQLRSEKGDSTSSDVGGPRFGQAHYATNGPSSRTAGDPTVYASAPGCSCWTDNMIRERVSTQGIIRPLEPESQLAALQISPNMIGVVSELSARRYLDGMSKFDKKFAHRRKSIAKSRRRNLDEAKKDTLRNMAKLQSYVNRGDGEVPSPKGKEKATKKGIQEGLMEASGSWTWAWALDGDENPPPSSIVSRRDTEEARRLAKIADQPVVPEEKAMSANNLWSLLVEFLTTSPDKHPPGHIQEKEAKPIRKEHLASTSRARASSRLARFFPYRRQHSPTETPGDSERS</sequence>
<gene>
    <name evidence="4" type="ORF">JAAARDRAFT_199615</name>
</gene>
<evidence type="ECO:0000313" key="5">
    <source>
        <dbReference type="Proteomes" id="UP000027265"/>
    </source>
</evidence>
<protein>
    <recommendedName>
        <fullName evidence="3">Alpha/beta hydrolase fold-3 domain-containing protein</fullName>
    </recommendedName>
</protein>
<organism evidence="4 5">
    <name type="scientific">Jaapia argillacea MUCL 33604</name>
    <dbReference type="NCBI Taxonomy" id="933084"/>
    <lineage>
        <taxon>Eukaryota</taxon>
        <taxon>Fungi</taxon>
        <taxon>Dikarya</taxon>
        <taxon>Basidiomycota</taxon>
        <taxon>Agaricomycotina</taxon>
        <taxon>Agaricomycetes</taxon>
        <taxon>Agaricomycetidae</taxon>
        <taxon>Jaapiales</taxon>
        <taxon>Jaapiaceae</taxon>
        <taxon>Jaapia</taxon>
    </lineage>
</organism>
<feature type="compositionally biased region" description="Basic and acidic residues" evidence="2">
    <location>
        <begin position="702"/>
        <end position="713"/>
    </location>
</feature>
<dbReference type="PANTHER" id="PTHR48081:SF5">
    <property type="entry name" value="ALPHA_BETA HYDROLASE FOLD-3 DOMAIN-CONTAINING PROTEIN"/>
    <property type="match status" value="1"/>
</dbReference>
<feature type="compositionally biased region" description="Polar residues" evidence="2">
    <location>
        <begin position="650"/>
        <end position="660"/>
    </location>
</feature>
<evidence type="ECO:0000259" key="3">
    <source>
        <dbReference type="Pfam" id="PF07859"/>
    </source>
</evidence>
<feature type="domain" description="Alpha/beta hydrolase fold-3" evidence="3">
    <location>
        <begin position="204"/>
        <end position="328"/>
    </location>
</feature>
<dbReference type="InParanoid" id="A0A067P7S2"/>
<feature type="region of interest" description="Disordered" evidence="2">
    <location>
        <begin position="602"/>
        <end position="660"/>
    </location>
</feature>
<reference evidence="5" key="1">
    <citation type="journal article" date="2014" name="Proc. Natl. Acad. Sci. U.S.A.">
        <title>Extensive sampling of basidiomycete genomes demonstrates inadequacy of the white-rot/brown-rot paradigm for wood decay fungi.</title>
        <authorList>
            <person name="Riley R."/>
            <person name="Salamov A.A."/>
            <person name="Brown D.W."/>
            <person name="Nagy L.G."/>
            <person name="Floudas D."/>
            <person name="Held B.W."/>
            <person name="Levasseur A."/>
            <person name="Lombard V."/>
            <person name="Morin E."/>
            <person name="Otillar R."/>
            <person name="Lindquist E.A."/>
            <person name="Sun H."/>
            <person name="LaButti K.M."/>
            <person name="Schmutz J."/>
            <person name="Jabbour D."/>
            <person name="Luo H."/>
            <person name="Baker S.E."/>
            <person name="Pisabarro A.G."/>
            <person name="Walton J.D."/>
            <person name="Blanchette R.A."/>
            <person name="Henrissat B."/>
            <person name="Martin F."/>
            <person name="Cullen D."/>
            <person name="Hibbett D.S."/>
            <person name="Grigoriev I.V."/>
        </authorList>
    </citation>
    <scope>NUCLEOTIDE SEQUENCE [LARGE SCALE GENOMIC DNA]</scope>
    <source>
        <strain evidence="5">MUCL 33604</strain>
    </source>
</reference>
<accession>A0A067P7S2</accession>
<feature type="compositionally biased region" description="Low complexity" evidence="2">
    <location>
        <begin position="958"/>
        <end position="971"/>
    </location>
</feature>
<dbReference type="Gene3D" id="3.40.50.1820">
    <property type="entry name" value="alpha/beta hydrolase"/>
    <property type="match status" value="2"/>
</dbReference>
<dbReference type="STRING" id="933084.A0A067P7S2"/>
<feature type="compositionally biased region" description="Basic and acidic residues" evidence="2">
    <location>
        <begin position="936"/>
        <end position="957"/>
    </location>
</feature>
<dbReference type="OrthoDB" id="1662883at2759"/>
<evidence type="ECO:0000313" key="4">
    <source>
        <dbReference type="EMBL" id="KDQ50918.1"/>
    </source>
</evidence>
<dbReference type="InterPro" id="IPR029058">
    <property type="entry name" value="AB_hydrolase_fold"/>
</dbReference>
<dbReference type="InterPro" id="IPR013094">
    <property type="entry name" value="AB_hydrolase_3"/>
</dbReference>
<evidence type="ECO:0000256" key="2">
    <source>
        <dbReference type="SAM" id="MobiDB-lite"/>
    </source>
</evidence>
<feature type="region of interest" description="Disordered" evidence="2">
    <location>
        <begin position="935"/>
        <end position="991"/>
    </location>
</feature>
<feature type="region of interest" description="Disordered" evidence="2">
    <location>
        <begin position="368"/>
        <end position="429"/>
    </location>
</feature>
<dbReference type="InterPro" id="IPR050300">
    <property type="entry name" value="GDXG_lipolytic_enzyme"/>
</dbReference>
<feature type="compositionally biased region" description="Polar residues" evidence="2">
    <location>
        <begin position="692"/>
        <end position="701"/>
    </location>
</feature>
<evidence type="ECO:0000256" key="1">
    <source>
        <dbReference type="ARBA" id="ARBA00022801"/>
    </source>
</evidence>
<keyword evidence="5" id="KW-1185">Reference proteome</keyword>
<dbReference type="EMBL" id="KL197754">
    <property type="protein sequence ID" value="KDQ50918.1"/>
    <property type="molecule type" value="Genomic_DNA"/>
</dbReference>
<name>A0A067P7S2_9AGAM</name>
<proteinExistence type="predicted"/>
<dbReference type="PANTHER" id="PTHR48081">
    <property type="entry name" value="AB HYDROLASE SUPERFAMILY PROTEIN C4A8.06C"/>
    <property type="match status" value="1"/>
</dbReference>
<feature type="region of interest" description="Disordered" evidence="2">
    <location>
        <begin position="673"/>
        <end position="741"/>
    </location>
</feature>
<dbReference type="Pfam" id="PF07859">
    <property type="entry name" value="Abhydrolase_3"/>
    <property type="match status" value="1"/>
</dbReference>
<feature type="compositionally biased region" description="Low complexity" evidence="2">
    <location>
        <begin position="173"/>
        <end position="186"/>
    </location>
</feature>
<dbReference type="SUPFAM" id="SSF53474">
    <property type="entry name" value="alpha/beta-Hydrolases"/>
    <property type="match status" value="1"/>
</dbReference>
<dbReference type="GO" id="GO:0016787">
    <property type="term" value="F:hydrolase activity"/>
    <property type="evidence" value="ECO:0007669"/>
    <property type="project" value="UniProtKB-KW"/>
</dbReference>
<keyword evidence="1" id="KW-0378">Hydrolase</keyword>
<feature type="compositionally biased region" description="Polar residues" evidence="2">
    <location>
        <begin position="397"/>
        <end position="407"/>
    </location>
</feature>
<dbReference type="Proteomes" id="UP000027265">
    <property type="component" value="Unassembled WGS sequence"/>
</dbReference>
<dbReference type="AlphaFoldDB" id="A0A067P7S2"/>
<dbReference type="HOGENOM" id="CLU_004893_1_0_1"/>